<evidence type="ECO:0000256" key="3">
    <source>
        <dbReference type="ARBA" id="ARBA00022771"/>
    </source>
</evidence>
<feature type="compositionally biased region" description="Polar residues" evidence="11">
    <location>
        <begin position="60"/>
        <end position="78"/>
    </location>
</feature>
<feature type="region of interest" description="Disordered" evidence="11">
    <location>
        <begin position="371"/>
        <end position="474"/>
    </location>
</feature>
<feature type="compositionally biased region" description="Polar residues" evidence="11">
    <location>
        <begin position="143"/>
        <end position="163"/>
    </location>
</feature>
<dbReference type="AlphaFoldDB" id="A0A3N0Z3K5"/>
<evidence type="ECO:0000256" key="6">
    <source>
        <dbReference type="ARBA" id="ARBA00023015"/>
    </source>
</evidence>
<keyword evidence="4" id="KW-0221">Differentiation</keyword>
<dbReference type="Proteomes" id="UP000281406">
    <property type="component" value="Unassembled WGS sequence"/>
</dbReference>
<feature type="compositionally biased region" description="Basic and acidic residues" evidence="11">
    <location>
        <begin position="458"/>
        <end position="468"/>
    </location>
</feature>
<evidence type="ECO:0000256" key="8">
    <source>
        <dbReference type="ARBA" id="ARBA00023163"/>
    </source>
</evidence>
<evidence type="ECO:0000259" key="12">
    <source>
        <dbReference type="Pfam" id="PF15269"/>
    </source>
</evidence>
<evidence type="ECO:0000313" key="13">
    <source>
        <dbReference type="EMBL" id="ROL53090.1"/>
    </source>
</evidence>
<comment type="subcellular location">
    <subcellularLocation>
        <location evidence="1">Nucleus</location>
    </subcellularLocation>
</comment>
<keyword evidence="6" id="KW-0805">Transcription regulation</keyword>
<dbReference type="GO" id="GO:1990841">
    <property type="term" value="F:promoter-specific chromatin binding"/>
    <property type="evidence" value="ECO:0007669"/>
    <property type="project" value="TreeGrafter"/>
</dbReference>
<evidence type="ECO:0000313" key="14">
    <source>
        <dbReference type="Proteomes" id="UP000281406"/>
    </source>
</evidence>
<dbReference type="GO" id="GO:0005634">
    <property type="term" value="C:nucleus"/>
    <property type="evidence" value="ECO:0007669"/>
    <property type="project" value="UniProtKB-SubCell"/>
</dbReference>
<evidence type="ECO:0000256" key="2">
    <source>
        <dbReference type="ARBA" id="ARBA00022723"/>
    </source>
</evidence>
<comment type="caution">
    <text evidence="13">The sequence shown here is derived from an EMBL/GenBank/DDBJ whole genome shotgun (WGS) entry which is preliminary data.</text>
</comment>
<evidence type="ECO:0000256" key="4">
    <source>
        <dbReference type="ARBA" id="ARBA00022782"/>
    </source>
</evidence>
<evidence type="ECO:0000256" key="9">
    <source>
        <dbReference type="ARBA" id="ARBA00023242"/>
    </source>
</evidence>
<protein>
    <recommendedName>
        <fullName evidence="10">Zinc finger protein 750</fullName>
    </recommendedName>
</protein>
<evidence type="ECO:0000256" key="1">
    <source>
        <dbReference type="ARBA" id="ARBA00004123"/>
    </source>
</evidence>
<keyword evidence="2" id="KW-0479">Metal-binding</keyword>
<keyword evidence="14" id="KW-1185">Reference proteome</keyword>
<gene>
    <name evidence="13" type="ORF">DPX16_8032</name>
</gene>
<keyword evidence="9" id="KW-0539">Nucleus</keyword>
<feature type="compositionally biased region" description="Polar residues" evidence="11">
    <location>
        <begin position="375"/>
        <end position="407"/>
    </location>
</feature>
<feature type="compositionally biased region" description="Acidic residues" evidence="11">
    <location>
        <begin position="429"/>
        <end position="439"/>
    </location>
</feature>
<organism evidence="13 14">
    <name type="scientific">Anabarilius grahami</name>
    <name type="common">Kanglang fish</name>
    <name type="synonym">Barilius grahami</name>
    <dbReference type="NCBI Taxonomy" id="495550"/>
    <lineage>
        <taxon>Eukaryota</taxon>
        <taxon>Metazoa</taxon>
        <taxon>Chordata</taxon>
        <taxon>Craniata</taxon>
        <taxon>Vertebrata</taxon>
        <taxon>Euteleostomi</taxon>
        <taxon>Actinopterygii</taxon>
        <taxon>Neopterygii</taxon>
        <taxon>Teleostei</taxon>
        <taxon>Ostariophysi</taxon>
        <taxon>Cypriniformes</taxon>
        <taxon>Xenocyprididae</taxon>
        <taxon>Xenocypridinae</taxon>
        <taxon>Xenocypridinae incertae sedis</taxon>
        <taxon>Anabarilius</taxon>
    </lineage>
</organism>
<name>A0A3N0Z3K5_ANAGA</name>
<dbReference type="OrthoDB" id="8933073at2759"/>
<evidence type="ECO:0000256" key="11">
    <source>
        <dbReference type="SAM" id="MobiDB-lite"/>
    </source>
</evidence>
<dbReference type="InterPro" id="IPR039064">
    <property type="entry name" value="ZNF750_Znf"/>
</dbReference>
<feature type="compositionally biased region" description="Basic and acidic residues" evidence="11">
    <location>
        <begin position="127"/>
        <end position="137"/>
    </location>
</feature>
<evidence type="ECO:0000256" key="7">
    <source>
        <dbReference type="ARBA" id="ARBA00023159"/>
    </source>
</evidence>
<proteinExistence type="predicted"/>
<keyword evidence="8" id="KW-0804">Transcription</keyword>
<evidence type="ECO:0000256" key="5">
    <source>
        <dbReference type="ARBA" id="ARBA00022833"/>
    </source>
</evidence>
<dbReference type="Pfam" id="PF15269">
    <property type="entry name" value="zf-C2H2_7"/>
    <property type="match status" value="1"/>
</dbReference>
<feature type="region of interest" description="Disordered" evidence="11">
    <location>
        <begin position="543"/>
        <end position="617"/>
    </location>
</feature>
<keyword evidence="7" id="KW-0010">Activator</keyword>
<accession>A0A3N0Z3K5</accession>
<dbReference type="EMBL" id="RJVU01014084">
    <property type="protein sequence ID" value="ROL53090.1"/>
    <property type="molecule type" value="Genomic_DNA"/>
</dbReference>
<reference evidence="13 14" key="1">
    <citation type="submission" date="2018-10" db="EMBL/GenBank/DDBJ databases">
        <title>Genome assembly for a Yunnan-Guizhou Plateau 3E fish, Anabarilius grahami (Regan), and its evolutionary and genetic applications.</title>
        <authorList>
            <person name="Jiang W."/>
        </authorList>
    </citation>
    <scope>NUCLEOTIDE SEQUENCE [LARGE SCALE GENOMIC DNA]</scope>
    <source>
        <strain evidence="13">AG-KIZ</strain>
        <tissue evidence="13">Muscle</tissue>
    </source>
</reference>
<dbReference type="PANTHER" id="PTHR14678">
    <property type="entry name" value="PROLINE-RICH PROTEIN 35-RELATED"/>
    <property type="match status" value="1"/>
</dbReference>
<keyword evidence="5" id="KW-0862">Zinc</keyword>
<feature type="region of interest" description="Disordered" evidence="11">
    <location>
        <begin position="60"/>
        <end position="173"/>
    </location>
</feature>
<dbReference type="PANTHER" id="PTHR14678:SF1">
    <property type="entry name" value="ZINC FINGER PROTEIN 750"/>
    <property type="match status" value="1"/>
</dbReference>
<keyword evidence="3" id="KW-0863">Zinc-finger</keyword>
<dbReference type="GO" id="GO:0008544">
    <property type="term" value="P:epidermis development"/>
    <property type="evidence" value="ECO:0007669"/>
    <property type="project" value="TreeGrafter"/>
</dbReference>
<dbReference type="GO" id="GO:0000978">
    <property type="term" value="F:RNA polymerase II cis-regulatory region sequence-specific DNA binding"/>
    <property type="evidence" value="ECO:0007669"/>
    <property type="project" value="TreeGrafter"/>
</dbReference>
<feature type="compositionally biased region" description="Polar residues" evidence="11">
    <location>
        <begin position="549"/>
        <end position="561"/>
    </location>
</feature>
<evidence type="ECO:0000256" key="10">
    <source>
        <dbReference type="ARBA" id="ARBA00040216"/>
    </source>
</evidence>
<dbReference type="InterPro" id="IPR039363">
    <property type="entry name" value="ZNF750"/>
</dbReference>
<feature type="domain" description="Zinc finger protein 750-like zinc finger" evidence="12">
    <location>
        <begin position="5"/>
        <end position="58"/>
    </location>
</feature>
<feature type="compositionally biased region" description="Basic residues" evidence="11">
    <location>
        <begin position="589"/>
        <end position="602"/>
    </location>
</feature>
<feature type="region of interest" description="Disordered" evidence="11">
    <location>
        <begin position="324"/>
        <end position="358"/>
    </location>
</feature>
<dbReference type="GO" id="GO:0030154">
    <property type="term" value="P:cell differentiation"/>
    <property type="evidence" value="ECO:0007669"/>
    <property type="project" value="UniProtKB-KW"/>
</dbReference>
<sequence length="617" mass="69530">MDILQGRKPKKPHYIPRPPGKPFKYQCFQCPFTCNIKSHLFNHMKYNLCKNSISLVSQRMEQTGKTTRASQHNLPFSHNSKEPPLEAEPSKPVERVNDKVEQEEMVKETRQKPGSPIKDVSKQVPEPVRETRNKSADMDIAQNKISSAFSPVTRTGESETLSRSPHKDDQTSSSIPQFYTQMAPWVPPASTAPLLPLIQDYPSYMVPERPLHSLYAPYPHNQANTPAYQLTPRETQRPLVPSPLVPPSPSLLHSYHYRYGHSIIPGPPLPYSLYQHPELSMSLQRTRYLPVDVYTNRFYPREYGGHLVPISHQDSYSRLPEDMAVQEHSPGDKGTRQSPLEGCAASGSPDRPSTADVTQRNPVAIRLASHGESLPVSQSQHVLPGTTTATDNLTKKSCGQPQENMLQNRKRNEPQTTDSPRSSEISSEKEEDEENEEEPGPLNLSKRDQATSSNMTHHYSDRKLHYDSDSSQEEAPLNLCLRRQPNNQALPNTTSSETPERQTIINVEVSTIVSHRKQDLDPCDQRHSAAFALCQLASSRDAISDSSIGQQEMTEGQNSQRLPPPDKCPVKDTPDTPKQSTRALGQKRANNRPLRHTTKRAKVKEPSRTQRKRSQNC</sequence>
<dbReference type="GO" id="GO:0008270">
    <property type="term" value="F:zinc ion binding"/>
    <property type="evidence" value="ECO:0007669"/>
    <property type="project" value="UniProtKB-KW"/>
</dbReference>
<dbReference type="GO" id="GO:0001228">
    <property type="term" value="F:DNA-binding transcription activator activity, RNA polymerase II-specific"/>
    <property type="evidence" value="ECO:0007669"/>
    <property type="project" value="TreeGrafter"/>
</dbReference>
<feature type="compositionally biased region" description="Basic and acidic residues" evidence="11">
    <location>
        <begin position="79"/>
        <end position="111"/>
    </location>
</feature>